<dbReference type="Proteomes" id="UP000752012">
    <property type="component" value="Unassembled WGS sequence"/>
</dbReference>
<sequence length="173" mass="20480">MLTAEEMQAMRAMMEKMMMERRIMRCFKDRDVEPSAVSVSWKKASVEMSPEARAETRLLLFHGIQKRPLVKEIVHGMYEREDRWHNRMMELYEQVPMHVLVLTKPRYRDEALRALSRMQLYSANQGIGMILKEREYSFSKQWLDRAGRRSGEIPAAVLHAGWLPEHLLERSAM</sequence>
<dbReference type="EMBL" id="JAATHJ010000042">
    <property type="protein sequence ID" value="NJP39203.1"/>
    <property type="molecule type" value="Genomic_DNA"/>
</dbReference>
<dbReference type="AlphaFoldDB" id="A0A969TUZ1"/>
<organism evidence="1 2">
    <name type="scientific">Alkalicoccus luteus</name>
    <dbReference type="NCBI Taxonomy" id="1237094"/>
    <lineage>
        <taxon>Bacteria</taxon>
        <taxon>Bacillati</taxon>
        <taxon>Bacillota</taxon>
        <taxon>Bacilli</taxon>
        <taxon>Bacillales</taxon>
        <taxon>Bacillaceae</taxon>
        <taxon>Alkalicoccus</taxon>
    </lineage>
</organism>
<keyword evidence="2" id="KW-1185">Reference proteome</keyword>
<reference evidence="1 2" key="1">
    <citation type="submission" date="2020-03" db="EMBL/GenBank/DDBJ databases">
        <title>Assessment of the enzymatic potential of alkaline-tolerant lipase obtained from Bacillus luteus H11 (technogenic soil) for the bioremediation of saline soils contaminated with petroleum substances.</title>
        <authorList>
            <person name="Kalwasinska A."/>
        </authorList>
    </citation>
    <scope>NUCLEOTIDE SEQUENCE [LARGE SCALE GENOMIC DNA]</scope>
    <source>
        <strain evidence="1 2">H11</strain>
    </source>
</reference>
<evidence type="ECO:0000313" key="2">
    <source>
        <dbReference type="Proteomes" id="UP000752012"/>
    </source>
</evidence>
<name>A0A969TUZ1_9BACI</name>
<accession>A0A969TUZ1</accession>
<proteinExistence type="predicted"/>
<evidence type="ECO:0000313" key="1">
    <source>
        <dbReference type="EMBL" id="NJP39203.1"/>
    </source>
</evidence>
<protein>
    <submittedName>
        <fullName evidence="1">Uncharacterized protein</fullName>
    </submittedName>
</protein>
<gene>
    <name evidence="1" type="ORF">HCN83_16660</name>
</gene>
<dbReference type="RefSeq" id="WP_168009403.1">
    <property type="nucleotide sequence ID" value="NZ_JAATHJ010000042.1"/>
</dbReference>
<comment type="caution">
    <text evidence="1">The sequence shown here is derived from an EMBL/GenBank/DDBJ whole genome shotgun (WGS) entry which is preliminary data.</text>
</comment>